<dbReference type="InterPro" id="IPR012338">
    <property type="entry name" value="Beta-lactam/transpept-like"/>
</dbReference>
<dbReference type="EMBL" id="JBHRZH010000016">
    <property type="protein sequence ID" value="MFC3762874.1"/>
    <property type="molecule type" value="Genomic_DNA"/>
</dbReference>
<dbReference type="RefSeq" id="WP_205113747.1">
    <property type="nucleotide sequence ID" value="NZ_JAFBCM010000001.1"/>
</dbReference>
<evidence type="ECO:0000259" key="1">
    <source>
        <dbReference type="Pfam" id="PF00144"/>
    </source>
</evidence>
<comment type="caution">
    <text evidence="2">The sequence shown here is derived from an EMBL/GenBank/DDBJ whole genome shotgun (WGS) entry which is preliminary data.</text>
</comment>
<dbReference type="Pfam" id="PF00144">
    <property type="entry name" value="Beta-lactamase"/>
    <property type="match status" value="1"/>
</dbReference>
<evidence type="ECO:0000313" key="2">
    <source>
        <dbReference type="EMBL" id="MFC3762874.1"/>
    </source>
</evidence>
<protein>
    <submittedName>
        <fullName evidence="2">Serine hydrolase domain-containing protein</fullName>
        <ecNumber evidence="2">3.-.-.-</ecNumber>
    </submittedName>
</protein>
<keyword evidence="2" id="KW-0378">Hydrolase</keyword>
<dbReference type="EC" id="3.-.-.-" evidence="2"/>
<reference evidence="3" key="1">
    <citation type="journal article" date="2019" name="Int. J. Syst. Evol. Microbiol.">
        <title>The Global Catalogue of Microorganisms (GCM) 10K type strain sequencing project: providing services to taxonomists for standard genome sequencing and annotation.</title>
        <authorList>
            <consortium name="The Broad Institute Genomics Platform"/>
            <consortium name="The Broad Institute Genome Sequencing Center for Infectious Disease"/>
            <person name="Wu L."/>
            <person name="Ma J."/>
        </authorList>
    </citation>
    <scope>NUCLEOTIDE SEQUENCE [LARGE SCALE GENOMIC DNA]</scope>
    <source>
        <strain evidence="3">CGMCC 4.7241</strain>
    </source>
</reference>
<keyword evidence="3" id="KW-1185">Reference proteome</keyword>
<name>A0ABV7YDJ5_9ACTN</name>
<dbReference type="InterPro" id="IPR050491">
    <property type="entry name" value="AmpC-like"/>
</dbReference>
<dbReference type="InterPro" id="IPR001466">
    <property type="entry name" value="Beta-lactam-related"/>
</dbReference>
<sequence length="447" mass="47841">MTDPSFVPAIEESRKAFGVPGVSWAVIDGGEIALQGQLGVQTNGDPTPVSARTRFQACSISKPIAALAMLRLVDRGLLDLDEDINAKLTSWRLPRNSDWQPVVTLRHLTSHSAGLTTSGFPGYKRTDQLPTTVQILTGVDPANTFGVRVDTIPGTQFRYSGGGTLTMQLLLEDVTRTPFADLMRELVLDPLGMTDSDYTQPAPKDVHDVLATAHHQDGDPVEGGWHVYPEQATAGLWTTPVDLCKYAQAVRAAYAGADGALISQRLATEMLTPQVIASDRIGGLNALGLGPFLTTDGAPRFGHSGGNEGFRCHLLAYRDEGLGAAVMTNSDNGGWVVQRAYVAIAAAQGWPDYPTELDEPDPPHDDELAACSGTFRLRAGFEFTVEPADTALSVTFAGQAPMDFSPLGHTKDGAFQFGANETETMLRLANGELTFVQNGQDVACEKL</sequence>
<dbReference type="GO" id="GO:0016787">
    <property type="term" value="F:hydrolase activity"/>
    <property type="evidence" value="ECO:0007669"/>
    <property type="project" value="UniProtKB-KW"/>
</dbReference>
<accession>A0ABV7YDJ5</accession>
<proteinExistence type="predicted"/>
<dbReference type="SUPFAM" id="SSF56601">
    <property type="entry name" value="beta-lactamase/transpeptidase-like"/>
    <property type="match status" value="1"/>
</dbReference>
<dbReference type="Proteomes" id="UP001595699">
    <property type="component" value="Unassembled WGS sequence"/>
</dbReference>
<evidence type="ECO:0000313" key="3">
    <source>
        <dbReference type="Proteomes" id="UP001595699"/>
    </source>
</evidence>
<dbReference type="Gene3D" id="3.40.710.10">
    <property type="entry name" value="DD-peptidase/beta-lactamase superfamily"/>
    <property type="match status" value="1"/>
</dbReference>
<feature type="domain" description="Beta-lactamase-related" evidence="1">
    <location>
        <begin position="11"/>
        <end position="347"/>
    </location>
</feature>
<gene>
    <name evidence="2" type="ORF">ACFOUW_18685</name>
</gene>
<dbReference type="PANTHER" id="PTHR46825:SF12">
    <property type="entry name" value="PENICILLIN-BINDING PROTEIN 4"/>
    <property type="match status" value="1"/>
</dbReference>
<dbReference type="PANTHER" id="PTHR46825">
    <property type="entry name" value="D-ALANYL-D-ALANINE-CARBOXYPEPTIDASE/ENDOPEPTIDASE AMPH"/>
    <property type="match status" value="1"/>
</dbReference>
<organism evidence="2 3">
    <name type="scientific">Tenggerimyces flavus</name>
    <dbReference type="NCBI Taxonomy" id="1708749"/>
    <lineage>
        <taxon>Bacteria</taxon>
        <taxon>Bacillati</taxon>
        <taxon>Actinomycetota</taxon>
        <taxon>Actinomycetes</taxon>
        <taxon>Propionibacteriales</taxon>
        <taxon>Nocardioidaceae</taxon>
        <taxon>Tenggerimyces</taxon>
    </lineage>
</organism>